<proteinExistence type="predicted"/>
<organism evidence="2 3">
    <name type="scientific">Trapa natans</name>
    <name type="common">Water chestnut</name>
    <dbReference type="NCBI Taxonomy" id="22666"/>
    <lineage>
        <taxon>Eukaryota</taxon>
        <taxon>Viridiplantae</taxon>
        <taxon>Streptophyta</taxon>
        <taxon>Embryophyta</taxon>
        <taxon>Tracheophyta</taxon>
        <taxon>Spermatophyta</taxon>
        <taxon>Magnoliopsida</taxon>
        <taxon>eudicotyledons</taxon>
        <taxon>Gunneridae</taxon>
        <taxon>Pentapetalae</taxon>
        <taxon>rosids</taxon>
        <taxon>malvids</taxon>
        <taxon>Myrtales</taxon>
        <taxon>Lythraceae</taxon>
        <taxon>Trapa</taxon>
    </lineage>
</organism>
<protein>
    <submittedName>
        <fullName evidence="2">Uncharacterized protein</fullName>
    </submittedName>
</protein>
<accession>A0AAN7R2C6</accession>
<comment type="caution">
    <text evidence="2">The sequence shown here is derived from an EMBL/GenBank/DDBJ whole genome shotgun (WGS) entry which is preliminary data.</text>
</comment>
<feature type="transmembrane region" description="Helical" evidence="1">
    <location>
        <begin position="24"/>
        <end position="42"/>
    </location>
</feature>
<gene>
    <name evidence="2" type="ORF">SAY86_019079</name>
</gene>
<keyword evidence="1" id="KW-1133">Transmembrane helix</keyword>
<keyword evidence="1" id="KW-0812">Transmembrane</keyword>
<evidence type="ECO:0000313" key="3">
    <source>
        <dbReference type="Proteomes" id="UP001346149"/>
    </source>
</evidence>
<keyword evidence="3" id="KW-1185">Reference proteome</keyword>
<keyword evidence="1" id="KW-0472">Membrane</keyword>
<dbReference type="EMBL" id="JAXQNO010000014">
    <property type="protein sequence ID" value="KAK4784711.1"/>
    <property type="molecule type" value="Genomic_DNA"/>
</dbReference>
<reference evidence="2 3" key="1">
    <citation type="journal article" date="2023" name="Hortic Res">
        <title>Pangenome of water caltrop reveals structural variations and asymmetric subgenome divergence after allopolyploidization.</title>
        <authorList>
            <person name="Zhang X."/>
            <person name="Chen Y."/>
            <person name="Wang L."/>
            <person name="Yuan Y."/>
            <person name="Fang M."/>
            <person name="Shi L."/>
            <person name="Lu R."/>
            <person name="Comes H.P."/>
            <person name="Ma Y."/>
            <person name="Chen Y."/>
            <person name="Huang G."/>
            <person name="Zhou Y."/>
            <person name="Zheng Z."/>
            <person name="Qiu Y."/>
        </authorList>
    </citation>
    <scope>NUCLEOTIDE SEQUENCE [LARGE SCALE GENOMIC DNA]</scope>
    <source>
        <strain evidence="2">F231</strain>
    </source>
</reference>
<sequence>MQNVSNLKLCQWNTMAAVPKPVRIYTFLMALLFGYSAFVHQLDDSDWYLWPPLYIMAYLVNLGQIDDEKDSKDGSPSGVVSVL</sequence>
<evidence type="ECO:0000313" key="2">
    <source>
        <dbReference type="EMBL" id="KAK4784711.1"/>
    </source>
</evidence>
<dbReference type="Proteomes" id="UP001346149">
    <property type="component" value="Unassembled WGS sequence"/>
</dbReference>
<dbReference type="AlphaFoldDB" id="A0AAN7R2C6"/>
<name>A0AAN7R2C6_TRANT</name>
<evidence type="ECO:0000256" key="1">
    <source>
        <dbReference type="SAM" id="Phobius"/>
    </source>
</evidence>